<dbReference type="GO" id="GO:0006313">
    <property type="term" value="P:DNA transposition"/>
    <property type="evidence" value="ECO:0007669"/>
    <property type="project" value="InterPro"/>
</dbReference>
<dbReference type="PROSITE" id="PS50966">
    <property type="entry name" value="ZF_SWIM"/>
    <property type="match status" value="1"/>
</dbReference>
<evidence type="ECO:0000313" key="12">
    <source>
        <dbReference type="Proteomes" id="UP000826271"/>
    </source>
</evidence>
<feature type="domain" description="CCHC-type" evidence="9">
    <location>
        <begin position="1083"/>
        <end position="1098"/>
    </location>
</feature>
<reference evidence="11" key="1">
    <citation type="submission" date="2019-10" db="EMBL/GenBank/DDBJ databases">
        <authorList>
            <person name="Zhang R."/>
            <person name="Pan Y."/>
            <person name="Wang J."/>
            <person name="Ma R."/>
            <person name="Yu S."/>
        </authorList>
    </citation>
    <scope>NUCLEOTIDE SEQUENCE</scope>
    <source>
        <strain evidence="11">LA-IB0</strain>
        <tissue evidence="11">Leaf</tissue>
    </source>
</reference>
<dbReference type="Pfam" id="PF10551">
    <property type="entry name" value="MULE"/>
    <property type="match status" value="1"/>
</dbReference>
<evidence type="ECO:0000259" key="10">
    <source>
        <dbReference type="PROSITE" id="PS50966"/>
    </source>
</evidence>
<evidence type="ECO:0000256" key="3">
    <source>
        <dbReference type="ARBA" id="ARBA00022771"/>
    </source>
</evidence>
<dbReference type="PANTHER" id="PTHR31973:SF191">
    <property type="entry name" value="OS05G0489400 PROTEIN"/>
    <property type="match status" value="1"/>
</dbReference>
<feature type="compositionally biased region" description="Basic residues" evidence="8">
    <location>
        <begin position="1055"/>
        <end position="1069"/>
    </location>
</feature>
<dbReference type="InterPro" id="IPR006564">
    <property type="entry name" value="Znf_PMZ"/>
</dbReference>
<dbReference type="InterPro" id="IPR007527">
    <property type="entry name" value="Znf_SWIM"/>
</dbReference>
<evidence type="ECO:0000256" key="6">
    <source>
        <dbReference type="ARBA" id="ARBA00023172"/>
    </source>
</evidence>
<dbReference type="InterPro" id="IPR058594">
    <property type="entry name" value="PB1-like_dom_pln"/>
</dbReference>
<dbReference type="Pfam" id="PF26130">
    <property type="entry name" value="PB1-like"/>
    <property type="match status" value="1"/>
</dbReference>
<dbReference type="GO" id="GO:0003677">
    <property type="term" value="F:DNA binding"/>
    <property type="evidence" value="ECO:0007669"/>
    <property type="project" value="UniProtKB-KW"/>
</dbReference>
<dbReference type="Pfam" id="PF04434">
    <property type="entry name" value="SWIM"/>
    <property type="match status" value="1"/>
</dbReference>
<sequence>MLLPETLEELNWRDNYNIPDDGLDTNYVADANDGDSEDDLSEYSPSDNDNFKSLSDLDKTNKDALGALSDEIMRNYFQQKDESISELDVGVTFDDVYHFRRVMKDFAIQEDFPLERVKNEKHRVTLKCKREGCTWRIHASLTGADQATFQIKTYNPDHTCDPFGKGSKEASAKWIAEKRKDEFESNPFTDVNTIAMNLKKRHDGNNNFLTLCVYYGGKFQNVPIAKYLGGTLYKFDYIDVDFVVMSGLDKLSLIFGIKGFKKYYVMLNNEFKLICNDKELGKILSDHIEKNLREVKLYIDHVGHEDGEEEDGGSEGVEEGYVGSEDGEDEDRGSDNGSMGSQGGEEGFEGQVQSKEKCKSKGKEPMEDSPSSEGSDYSMDSIAEGYEIEADEIDTVNLGANDNTCGVGNEGGVGNKTGVCKQGVGNEIGVGKEGGVGNISYVGNVIGVGNISGVGNVIGVDNVGGVGDYNSSGDEDILGNEDGFNSNKESDDEIGTSFPNFNPLQMLDPVFELGTIFSTKTEFRKAIHSHAIQTRRSIKVTKNDLKRVHGKCVSKGCQWRVHAIKIKDESSFIIREYFSKHTCGESYHVKNVSAEWLSERFVQKFKSDPKRNIKGFRQDAIEETRVHITHDQAYRAKQKSIRKLEGDPNEQFALLWDYAHEIRRTNPGSTVIIGTDQSTGENLFDRFYVCLQALKQGFLAGCRPLIGIDGCHLKGPHAGILLAAVGIDPNNNIYPIAYAVVNKESYNTWEWFLTLVKLDLGIERDSEYTLMSDKQKGLIQACNEVFPNSEHRFCVRHLHSNMKGAGFRGQAFKSALWNAALATTPNEFNRRMKQIDDLEPKLTAWLSDKPPEQWSKSHFNCLPKCDILLNNGCECFNSGILDARGKPILSMLEWIMEYLMKRMQINRDRAKLKWRGELCPKINKLIQKIAEKVSGCIPIKADDMHFQISCSGGTQFSVDLEKRTCGCRRWQLTGIPCIHAISAINFQMWHVEDFVEKCYYVETYHKAYEPVIMPVNGRDEWEHIDFIPPLPPNHGRQAGRPPVVRRREPDEPAQKKKKRCRGQPMGKSKKCSFKLKRQQMTVKCKKCGNPGHNQKSCPPLNEEHADSANPTLVDIFSQVLMEEEITIGEIFGDPTGTTNASEKLKVRKRNKSDQLPSTSNMVPTGRGRISKNKNTGPKTRGRISKKKPSAINIAPHLVPPMEVVSSQVVDPSPVLDLSQSANASQVVDQILKNDQTIASKAKAPILKEGPTMFQQFQQSHFPVVQQRPNIRASTPFTGIQVFPPKDPTPTSFPVVKKDGKKFVHLSNLAAVVSDANDQINKKKN</sequence>
<gene>
    <name evidence="11" type="ORF">BUALT_Bualt04G0020900</name>
</gene>
<keyword evidence="6" id="KW-0233">DNA recombination</keyword>
<keyword evidence="12" id="KW-1185">Reference proteome</keyword>
<keyword evidence="2" id="KW-0479">Metal-binding</keyword>
<name>A0AAV6XPW5_9LAMI</name>
<dbReference type="GO" id="GO:0004803">
    <property type="term" value="F:transposase activity"/>
    <property type="evidence" value="ECO:0007669"/>
    <property type="project" value="InterPro"/>
</dbReference>
<feature type="compositionally biased region" description="Polar residues" evidence="8">
    <location>
        <begin position="1153"/>
        <end position="1162"/>
    </location>
</feature>
<dbReference type="SMART" id="SM00575">
    <property type="entry name" value="ZnF_PMZ"/>
    <property type="match status" value="1"/>
</dbReference>
<keyword evidence="5" id="KW-0238">DNA-binding</keyword>
<comment type="caution">
    <text evidence="11">The sequence shown here is derived from an EMBL/GenBank/DDBJ whole genome shotgun (WGS) entry which is preliminary data.</text>
</comment>
<evidence type="ECO:0000256" key="5">
    <source>
        <dbReference type="ARBA" id="ARBA00023125"/>
    </source>
</evidence>
<proteinExistence type="predicted"/>
<accession>A0AAV6XPW5</accession>
<evidence type="ECO:0000313" key="11">
    <source>
        <dbReference type="EMBL" id="KAG8383510.1"/>
    </source>
</evidence>
<feature type="compositionally biased region" description="Basic and acidic residues" evidence="8">
    <location>
        <begin position="354"/>
        <end position="366"/>
    </location>
</feature>
<dbReference type="Pfam" id="PF03108">
    <property type="entry name" value="DBD_Tnp_Mut"/>
    <property type="match status" value="2"/>
</dbReference>
<evidence type="ECO:0000256" key="8">
    <source>
        <dbReference type="SAM" id="MobiDB-lite"/>
    </source>
</evidence>
<feature type="compositionally biased region" description="Polar residues" evidence="8">
    <location>
        <begin position="43"/>
        <end position="53"/>
    </location>
</feature>
<feature type="region of interest" description="Disordered" evidence="8">
    <location>
        <begin position="1145"/>
        <end position="1185"/>
    </location>
</feature>
<dbReference type="PROSITE" id="PS01007">
    <property type="entry name" value="TRANSPOSASE_MUTATOR"/>
    <property type="match status" value="1"/>
</dbReference>
<protein>
    <recommendedName>
        <fullName evidence="13">Transposase</fullName>
    </recommendedName>
</protein>
<feature type="compositionally biased region" description="Acidic residues" evidence="8">
    <location>
        <begin position="306"/>
        <end position="318"/>
    </location>
</feature>
<evidence type="ECO:0000256" key="7">
    <source>
        <dbReference type="PROSITE-ProRule" id="PRU00047"/>
    </source>
</evidence>
<dbReference type="InterPro" id="IPR018289">
    <property type="entry name" value="MULE_transposase_dom"/>
</dbReference>
<feature type="region of interest" description="Disordered" evidence="8">
    <location>
        <begin position="23"/>
        <end position="55"/>
    </location>
</feature>
<feature type="region of interest" description="Disordered" evidence="8">
    <location>
        <begin position="1026"/>
        <end position="1069"/>
    </location>
</feature>
<evidence type="ECO:0000256" key="2">
    <source>
        <dbReference type="ARBA" id="ARBA00022723"/>
    </source>
</evidence>
<evidence type="ECO:0000259" key="9">
    <source>
        <dbReference type="PROSITE" id="PS50158"/>
    </source>
</evidence>
<dbReference type="EMBL" id="WHWC01000004">
    <property type="protein sequence ID" value="KAG8383510.1"/>
    <property type="molecule type" value="Genomic_DNA"/>
</dbReference>
<dbReference type="Proteomes" id="UP000826271">
    <property type="component" value="Unassembled WGS sequence"/>
</dbReference>
<evidence type="ECO:0000256" key="4">
    <source>
        <dbReference type="ARBA" id="ARBA00022833"/>
    </source>
</evidence>
<keyword evidence="1" id="KW-0815">Transposition</keyword>
<dbReference type="InterPro" id="IPR001878">
    <property type="entry name" value="Znf_CCHC"/>
</dbReference>
<dbReference type="InterPro" id="IPR001207">
    <property type="entry name" value="Transposase_mutator"/>
</dbReference>
<feature type="compositionally biased region" description="Basic and acidic residues" evidence="8">
    <location>
        <begin position="1045"/>
        <end position="1054"/>
    </location>
</feature>
<dbReference type="PROSITE" id="PS50158">
    <property type="entry name" value="ZF_CCHC"/>
    <property type="match status" value="1"/>
</dbReference>
<feature type="compositionally biased region" description="Acidic residues" evidence="8">
    <location>
        <begin position="32"/>
        <end position="41"/>
    </location>
</feature>
<keyword evidence="3 7" id="KW-0863">Zinc-finger</keyword>
<feature type="domain" description="SWIM-type" evidence="10">
    <location>
        <begin position="956"/>
        <end position="988"/>
    </location>
</feature>
<dbReference type="InterPro" id="IPR004332">
    <property type="entry name" value="Transposase_MuDR"/>
</dbReference>
<evidence type="ECO:0000256" key="1">
    <source>
        <dbReference type="ARBA" id="ARBA00022578"/>
    </source>
</evidence>
<dbReference type="GO" id="GO:0008270">
    <property type="term" value="F:zinc ion binding"/>
    <property type="evidence" value="ECO:0007669"/>
    <property type="project" value="UniProtKB-KW"/>
</dbReference>
<keyword evidence="4" id="KW-0862">Zinc</keyword>
<feature type="region of interest" description="Disordered" evidence="8">
    <location>
        <begin position="304"/>
        <end position="378"/>
    </location>
</feature>
<dbReference type="PANTHER" id="PTHR31973">
    <property type="entry name" value="POLYPROTEIN, PUTATIVE-RELATED"/>
    <property type="match status" value="1"/>
</dbReference>
<organism evidence="11 12">
    <name type="scientific">Buddleja alternifolia</name>
    <dbReference type="NCBI Taxonomy" id="168488"/>
    <lineage>
        <taxon>Eukaryota</taxon>
        <taxon>Viridiplantae</taxon>
        <taxon>Streptophyta</taxon>
        <taxon>Embryophyta</taxon>
        <taxon>Tracheophyta</taxon>
        <taxon>Spermatophyta</taxon>
        <taxon>Magnoliopsida</taxon>
        <taxon>eudicotyledons</taxon>
        <taxon>Gunneridae</taxon>
        <taxon>Pentapetalae</taxon>
        <taxon>asterids</taxon>
        <taxon>lamiids</taxon>
        <taxon>Lamiales</taxon>
        <taxon>Scrophulariaceae</taxon>
        <taxon>Buddlejeae</taxon>
        <taxon>Buddleja</taxon>
    </lineage>
</organism>
<evidence type="ECO:0008006" key="13">
    <source>
        <dbReference type="Google" id="ProtNLM"/>
    </source>
</evidence>